<evidence type="ECO:0000313" key="1">
    <source>
        <dbReference type="EMBL" id="BAA78296.1"/>
    </source>
</evidence>
<organism evidence="1 3">
    <name type="scientific">Human herpesvirus 6B</name>
    <name type="common">HHV-6 variant B</name>
    <name type="synonym">Human B lymphotropic virus</name>
    <dbReference type="NCBI Taxonomy" id="32604"/>
    <lineage>
        <taxon>Viruses</taxon>
        <taxon>Duplodnaviria</taxon>
        <taxon>Heunggongvirae</taxon>
        <taxon>Peploviricota</taxon>
        <taxon>Herviviricetes</taxon>
        <taxon>Herpesvirales</taxon>
        <taxon>Orthoherpesviridae</taxon>
        <taxon>Betaherpesvirinae</taxon>
        <taxon>Roseolovirus</taxon>
        <taxon>Roseolovirus humanbeta6b</taxon>
    </lineage>
</organism>
<reference evidence="1 3" key="1">
    <citation type="journal article" date="1999" name="J. Virol.">
        <title>Comparison of the complete DNA sequences of human herpesvirus 6 variants A and B.</title>
        <authorList>
            <person name="Isegawa Y."/>
            <person name="Mukai T."/>
            <person name="Nakano K."/>
            <person name="Kagawa M."/>
            <person name="Chen J."/>
            <person name="Mori Y."/>
            <person name="Sunagawa T."/>
            <person name="Kawanishi K."/>
            <person name="Sashihara J."/>
            <person name="Hata A."/>
            <person name="Zou P."/>
            <person name="Kosuge H."/>
            <person name="Yamanishi K."/>
        </authorList>
    </citation>
    <scope>NUCLEOTIDE SEQUENCE [LARGE SCALE GENOMIC DNA]</scope>
    <source>
        <strain evidence="1">HST</strain>
    </source>
</reference>
<dbReference type="EMBL" id="AB021506">
    <property type="protein sequence ID" value="BAA78296.1"/>
    <property type="molecule type" value="Genomic_DNA"/>
</dbReference>
<evidence type="ECO:0000313" key="3">
    <source>
        <dbReference type="Proteomes" id="UP000142685"/>
    </source>
</evidence>
<sequence>MNVFIEHPVFPPNKLCLFNVFKFTLHPSPQHSQCNENVIRKVYFVSQCNSTCLSDKLSIFRHHGRISTAVQKSFMIFQAIIIRIELFDPIRNIIPISYKNTHHILKINSYTGKAKTCLIGPNTCR</sequence>
<proteinExistence type="predicted"/>
<evidence type="ECO:0000313" key="2">
    <source>
        <dbReference type="EMBL" id="QGQ58111.1"/>
    </source>
</evidence>
<protein>
    <submittedName>
        <fullName evidence="1 2">U75</fullName>
    </submittedName>
</protein>
<organismHost>
    <name type="scientific">Homo sapiens</name>
    <name type="common">Human</name>
    <dbReference type="NCBI Taxonomy" id="9606"/>
</organismHost>
<reference evidence="2" key="2">
    <citation type="submission" date="2019-07" db="EMBL/GenBank/DDBJ databases">
        <authorList>
            <person name="Domonova E.A."/>
            <person name="Silveystrova O.Y."/>
            <person name="Shipulina O.Y."/>
            <person name="Goptar I.A."/>
            <person name="Nikiforova A.V."/>
            <person name="Kuleshov K.V."/>
        </authorList>
    </citation>
    <scope>NUCLEOTIDE SEQUENCE</scope>
    <source>
        <strain evidence="2">MOW-F5C</strain>
    </source>
</reference>
<dbReference type="PIR" id="T44035">
    <property type="entry name" value="T44035"/>
</dbReference>
<dbReference type="EMBL" id="MN242397">
    <property type="protein sequence ID" value="QGQ58111.1"/>
    <property type="molecule type" value="Genomic_DNA"/>
</dbReference>
<name>Q9WT00_HHV6H</name>
<dbReference type="Proteomes" id="UP000142685">
    <property type="component" value="Segment"/>
</dbReference>
<gene>
    <name evidence="1" type="primary">U75</name>
</gene>
<accession>Q9WT00</accession>
<accession>A0A650BQ76</accession>